<accession>A0A6A7WDY5</accession>
<name>A0A6A7WDY5_9BACT</name>
<evidence type="ECO:0000313" key="2">
    <source>
        <dbReference type="Proteomes" id="UP000384372"/>
    </source>
</evidence>
<comment type="caution">
    <text evidence="1">The sequence shown here is derived from an EMBL/GenBank/DDBJ whole genome shotgun (WGS) entry which is preliminary data.</text>
</comment>
<evidence type="ECO:0000313" key="1">
    <source>
        <dbReference type="EMBL" id="MQP12703.1"/>
    </source>
</evidence>
<dbReference type="OrthoDB" id="1108959at2"/>
<dbReference type="RefSeq" id="WP_158464282.1">
    <property type="nucleotide sequence ID" value="NZ_VZAD01000092.1"/>
</dbReference>
<sequence length="715" mass="82570">MSSDLHLVLHQQDKIQLMEHFNEYVYQLKSVIDTQFSMTDLRAEVEDLLDDYNRMLHFFACASKDPNALSVFSSLVERLLKLEHHVELERAISSNQVFKAAAIRINGADLTSILQRLEQSDASFEDFRKAFDAVLVSHQWNSTISQYVTTLLVEEKISQVAALMIESAMMLACLVSFDLQKSETLLSVYQLSASEVIRQHALIGLALSMPWSSIYAADMKEKLLDGQQVERVKKDLQSLQKQIFLCQQTSSVSADIDKNIMPDLIKLSHNGYKMMKSNVLEDTSVEEIVDSEMEDRLMDKLDKTMEKMQVRRDAGLDVNYSTFSKMKNYAFFHRFSNWFVPFTIDHPDMSQLKKALGDKADFMISIAGSTMSEGDKYSLLFSLQDVLERMPQYKDMIFPTSVKLPKSEDFDFLQNDAVALRRNYLQDLYRFFQLAPMRNGFPNPFVNESNSWIDPAFLSSDVFTDFDDLDDVHLSVCRFLAKSKNYVELNHYLRNFSLDSDDGVVLKALCMMHVRKRYDIAVFLLKPIFDKNPGNVAVGKLLVKCYLQQDKYKEALDIFDALSDKLGDNPSLLLSKIDSLRSTYLYSEALKVAYELDYKYPNNRMYMLLLVRVLLDNNEIEKAGEELNKLVMMLQEEKVDDYNEELFLLGIIEWCRGHLKDAQDSMRGYALVNKNNRNKVFSRIAEFKRLLLGHNVTQVEYAMMLNLIDNHFTAK</sequence>
<organism evidence="1 2">
    <name type="scientific">Segatella copri</name>
    <dbReference type="NCBI Taxonomy" id="165179"/>
    <lineage>
        <taxon>Bacteria</taxon>
        <taxon>Pseudomonadati</taxon>
        <taxon>Bacteroidota</taxon>
        <taxon>Bacteroidia</taxon>
        <taxon>Bacteroidales</taxon>
        <taxon>Prevotellaceae</taxon>
        <taxon>Segatella</taxon>
    </lineage>
</organism>
<dbReference type="InterPro" id="IPR011990">
    <property type="entry name" value="TPR-like_helical_dom_sf"/>
</dbReference>
<protein>
    <submittedName>
        <fullName evidence="1">Tetratricopeptide repeat protein</fullName>
    </submittedName>
</protein>
<gene>
    <name evidence="1" type="ORF">F7D20_12230</name>
</gene>
<dbReference type="EMBL" id="VZAD01000092">
    <property type="protein sequence ID" value="MQP12703.1"/>
    <property type="molecule type" value="Genomic_DNA"/>
</dbReference>
<keyword evidence="2" id="KW-1185">Reference proteome</keyword>
<dbReference type="Gene3D" id="1.25.40.10">
    <property type="entry name" value="Tetratricopeptide repeat domain"/>
    <property type="match status" value="1"/>
</dbReference>
<proteinExistence type="predicted"/>
<dbReference type="Proteomes" id="UP000384372">
    <property type="component" value="Unassembled WGS sequence"/>
</dbReference>
<dbReference type="Pfam" id="PF14559">
    <property type="entry name" value="TPR_19"/>
    <property type="match status" value="1"/>
</dbReference>
<dbReference type="SUPFAM" id="SSF48452">
    <property type="entry name" value="TPR-like"/>
    <property type="match status" value="1"/>
</dbReference>
<dbReference type="AlphaFoldDB" id="A0A6A7WDY5"/>
<reference evidence="1 2" key="1">
    <citation type="submission" date="2019-09" db="EMBL/GenBank/DDBJ databases">
        <title>Distinct polysaccharide growth profiles of human intestinal Prevotella copri isolates.</title>
        <authorList>
            <person name="Fehlner-Peach H."/>
            <person name="Magnabosco C."/>
            <person name="Raghavan V."/>
            <person name="Scher J.U."/>
            <person name="Tett A."/>
            <person name="Cox L.M."/>
            <person name="Gottsegen C."/>
            <person name="Watters A."/>
            <person name="Wiltshire- Gordon J.D."/>
            <person name="Segata N."/>
            <person name="Bonneau R."/>
            <person name="Littman D.R."/>
        </authorList>
    </citation>
    <scope>NUCLEOTIDE SEQUENCE [LARGE SCALE GENOMIC DNA]</scope>
    <source>
        <strain evidence="2">iAQ1173</strain>
    </source>
</reference>